<dbReference type="Proteomes" id="UP001217476">
    <property type="component" value="Chromosome"/>
</dbReference>
<accession>A0AAJ5VUQ2</accession>
<feature type="domain" description="N-acyl amino acid synthase FeeM catalytic core" evidence="1">
    <location>
        <begin position="39"/>
        <end position="195"/>
    </location>
</feature>
<evidence type="ECO:0000313" key="3">
    <source>
        <dbReference type="Proteomes" id="UP001217476"/>
    </source>
</evidence>
<dbReference type="AlphaFoldDB" id="A0AAJ5VUQ2"/>
<protein>
    <recommendedName>
        <fullName evidence="1">N-acyl amino acid synthase FeeM catalytic core domain-containing protein</fullName>
    </recommendedName>
</protein>
<dbReference type="InterPro" id="IPR054597">
    <property type="entry name" value="FeeM_cat"/>
</dbReference>
<proteinExistence type="predicted"/>
<organism evidence="2 3">
    <name type="scientific">Candidatus Devosia phytovorans</name>
    <dbReference type="NCBI Taxonomy" id="3121372"/>
    <lineage>
        <taxon>Bacteria</taxon>
        <taxon>Pseudomonadati</taxon>
        <taxon>Pseudomonadota</taxon>
        <taxon>Alphaproteobacteria</taxon>
        <taxon>Hyphomicrobiales</taxon>
        <taxon>Devosiaceae</taxon>
        <taxon>Devosia</taxon>
    </lineage>
</organism>
<reference evidence="2" key="1">
    <citation type="submission" date="2023-03" db="EMBL/GenBank/DDBJ databases">
        <title>Andean soil-derived lignocellulolytic bacterial consortium as a source of novel taxa and putative plastic-active enzymes.</title>
        <authorList>
            <person name="Diaz-Garcia L."/>
            <person name="Chuvochina M."/>
            <person name="Feuerriegel G."/>
            <person name="Bunk B."/>
            <person name="Sproer C."/>
            <person name="Streit W.R."/>
            <person name="Rodriguez L.M."/>
            <person name="Overmann J."/>
            <person name="Jimenez D.J."/>
        </authorList>
    </citation>
    <scope>NUCLEOTIDE SEQUENCE</scope>
    <source>
        <strain evidence="2">MAG 4196</strain>
    </source>
</reference>
<dbReference type="InterPro" id="IPR016181">
    <property type="entry name" value="Acyl_CoA_acyltransferase"/>
</dbReference>
<sequence length="251" mass="28361">MSAATQANGATSRFALSLIDILDRVHYRRVTVEDQLDPIYRLRYEAYRREEFIPVNADEITRDGYDEAANCYAFGVYIDDQLVSSIRLHIASQADRTSPSLAIWPDVLGGIVDKGGSYVDPSRFTADHDASLAFPALPYLTLRLAVMASEHFKVTYTISSVRPEHAAFYRRVFGSEQLAGEGYWGELTFPVCLYASHIPVMYPRTIARFPFFDSTPEERAAIFSDRPQAGQIIMPTARIAHRLRQLEPEMV</sequence>
<evidence type="ECO:0000259" key="1">
    <source>
        <dbReference type="Pfam" id="PF21926"/>
    </source>
</evidence>
<dbReference type="SUPFAM" id="SSF55729">
    <property type="entry name" value="Acyl-CoA N-acyltransferases (Nat)"/>
    <property type="match status" value="1"/>
</dbReference>
<dbReference type="Gene3D" id="3.40.630.30">
    <property type="match status" value="1"/>
</dbReference>
<dbReference type="Pfam" id="PF21926">
    <property type="entry name" value="FeeM"/>
    <property type="match status" value="1"/>
</dbReference>
<name>A0AAJ5VUQ2_9HYPH</name>
<gene>
    <name evidence="2" type="ORF">P0Y65_19165</name>
</gene>
<dbReference type="EMBL" id="CP119312">
    <property type="protein sequence ID" value="WEK04275.1"/>
    <property type="molecule type" value="Genomic_DNA"/>
</dbReference>
<evidence type="ECO:0000313" key="2">
    <source>
        <dbReference type="EMBL" id="WEK04275.1"/>
    </source>
</evidence>